<dbReference type="InterPro" id="IPR017850">
    <property type="entry name" value="Alkaline_phosphatase_core_sf"/>
</dbReference>
<dbReference type="Gene3D" id="3.40.720.10">
    <property type="entry name" value="Alkaline Phosphatase, subunit A"/>
    <property type="match status" value="1"/>
</dbReference>
<accession>A0A5C6LN43</accession>
<sequence>MLCQKEPVVYTALLFGYKNSTWIGSAIIVYSPSPGQSIVKRLIMRTSFYGQRIAGAWYTTQYLYGGYSYFDNMKEFFSNNGLRNRSSAIPADKIHYENIGV</sequence>
<protein>
    <submittedName>
        <fullName evidence="1">Uncharacterized protein</fullName>
    </submittedName>
</protein>
<dbReference type="RefSeq" id="WP_146308502.1">
    <property type="nucleotide sequence ID" value="NZ_VOHS01000086.1"/>
</dbReference>
<reference evidence="1 2" key="1">
    <citation type="submission" date="2019-08" db="EMBL/GenBank/DDBJ databases">
        <title>Whole genome sequencing of chitin degrading bacteria Chitinophaga pinensis YS16.</title>
        <authorList>
            <person name="Singh R.P."/>
            <person name="Manchanda G."/>
            <person name="Maurya I.K."/>
            <person name="Joshi N.K."/>
            <person name="Srivastava A.K."/>
        </authorList>
    </citation>
    <scope>NUCLEOTIDE SEQUENCE [LARGE SCALE GENOMIC DNA]</scope>
    <source>
        <strain evidence="1 2">YS-16</strain>
    </source>
</reference>
<keyword evidence="2" id="KW-1185">Reference proteome</keyword>
<proteinExistence type="predicted"/>
<dbReference type="AlphaFoldDB" id="A0A5C6LN43"/>
<evidence type="ECO:0000313" key="2">
    <source>
        <dbReference type="Proteomes" id="UP000318815"/>
    </source>
</evidence>
<organism evidence="1 2">
    <name type="scientific">Chitinophaga pinensis</name>
    <dbReference type="NCBI Taxonomy" id="79329"/>
    <lineage>
        <taxon>Bacteria</taxon>
        <taxon>Pseudomonadati</taxon>
        <taxon>Bacteroidota</taxon>
        <taxon>Chitinophagia</taxon>
        <taxon>Chitinophagales</taxon>
        <taxon>Chitinophagaceae</taxon>
        <taxon>Chitinophaga</taxon>
    </lineage>
</organism>
<evidence type="ECO:0000313" key="1">
    <source>
        <dbReference type="EMBL" id="TWV89737.1"/>
    </source>
</evidence>
<comment type="caution">
    <text evidence="1">The sequence shown here is derived from an EMBL/GenBank/DDBJ whole genome shotgun (WGS) entry which is preliminary data.</text>
</comment>
<dbReference type="Proteomes" id="UP000318815">
    <property type="component" value="Unassembled WGS sequence"/>
</dbReference>
<dbReference type="OrthoDB" id="9777768at2"/>
<gene>
    <name evidence="1" type="ORF">FEF09_29800</name>
</gene>
<dbReference type="EMBL" id="VOHS01000086">
    <property type="protein sequence ID" value="TWV89737.1"/>
    <property type="molecule type" value="Genomic_DNA"/>
</dbReference>
<name>A0A5C6LN43_9BACT</name>